<dbReference type="GO" id="GO:0019878">
    <property type="term" value="P:lysine biosynthetic process via aminoadipic acid"/>
    <property type="evidence" value="ECO:0007669"/>
    <property type="project" value="TreeGrafter"/>
</dbReference>
<evidence type="ECO:0000259" key="4">
    <source>
        <dbReference type="Pfam" id="PF01648"/>
    </source>
</evidence>
<sequence>MNTELLSLTDEPVILVRLCDIRTLPATDALITKSENIIAAEEVSSALRYRQENDKRMALCSRLLQQCLLRGHSSRHRGSCLSPRSRVPLRHSTPSLHSPRLTASTRRPSCLLPRAAHALPEKIERQRSGQKPIWIPHAEERSPFIHFNVSHDTGLVVLSASRLLVGVDCMQVTVRGASSRSVADLLRAMDSQCVGRERPYVLGEDSDVSDEEKLRRFMKIWTMKEAFVKACGTGVYVDPARLECVLPEYDSPTACTPAPSLACPYTPEYDLNEDTHACSPGGKANPGQVLSGEGPTAVSTQETYKSLSLESDEDTGEDRPMVRIMMDGEEQKNFGFAWLDASVAPGFIICVCWGPVQAAQKKYLECMPEREREAIKAVTARRISRESEKRFSRDEGFPCKDAASCVYTGTSRLPRFDVRWVSGETLVQEPPVAPGKD</sequence>
<dbReference type="VEuPathDB" id="ToxoDB:TGDOM2_214440"/>
<dbReference type="InterPro" id="IPR008278">
    <property type="entry name" value="4-PPantetheinyl_Trfase_dom"/>
</dbReference>
<dbReference type="Gene3D" id="3.90.470.20">
    <property type="entry name" value="4'-phosphopantetheinyl transferase domain"/>
    <property type="match status" value="1"/>
</dbReference>
<dbReference type="InterPro" id="IPR037143">
    <property type="entry name" value="4-PPantetheinyl_Trfase_dom_sf"/>
</dbReference>
<evidence type="ECO:0000313" key="5">
    <source>
        <dbReference type="EMBL" id="KFG35962.1"/>
    </source>
</evidence>
<evidence type="ECO:0000256" key="1">
    <source>
        <dbReference type="ARBA" id="ARBA00013172"/>
    </source>
</evidence>
<dbReference type="OrthoDB" id="354518at2759"/>
<organism evidence="5 6">
    <name type="scientific">Toxoplasma gondii GAB2-2007-GAL-DOM2</name>
    <dbReference type="NCBI Taxonomy" id="1130820"/>
    <lineage>
        <taxon>Eukaryota</taxon>
        <taxon>Sar</taxon>
        <taxon>Alveolata</taxon>
        <taxon>Apicomplexa</taxon>
        <taxon>Conoidasida</taxon>
        <taxon>Coccidia</taxon>
        <taxon>Eucoccidiorida</taxon>
        <taxon>Eimeriorina</taxon>
        <taxon>Sarcocystidae</taxon>
        <taxon>Toxoplasma</taxon>
    </lineage>
</organism>
<dbReference type="SUPFAM" id="SSF56214">
    <property type="entry name" value="4'-phosphopantetheinyl transferase"/>
    <property type="match status" value="1"/>
</dbReference>
<evidence type="ECO:0000256" key="3">
    <source>
        <dbReference type="SAM" id="MobiDB-lite"/>
    </source>
</evidence>
<gene>
    <name evidence="5" type="ORF">TGDOM2_214440</name>
</gene>
<feature type="compositionally biased region" description="Polar residues" evidence="3">
    <location>
        <begin position="92"/>
        <end position="103"/>
    </location>
</feature>
<dbReference type="AlphaFoldDB" id="A0A086JUZ4"/>
<reference evidence="5 6" key="1">
    <citation type="submission" date="2014-02" db="EMBL/GenBank/DDBJ databases">
        <authorList>
            <person name="Sibley D."/>
            <person name="Venepally P."/>
            <person name="Karamycheva S."/>
            <person name="Hadjithomas M."/>
            <person name="Khan A."/>
            <person name="Brunk B."/>
            <person name="Roos D."/>
            <person name="Caler E."/>
            <person name="Lorenzi H."/>
        </authorList>
    </citation>
    <scope>NUCLEOTIDE SEQUENCE [LARGE SCALE GENOMIC DNA]</scope>
    <source>
        <strain evidence="5 6">GAB2-2007-GAL-DOM2</strain>
    </source>
</reference>
<protein>
    <recommendedName>
        <fullName evidence="1">holo-[acyl-carrier-protein] synthase</fullName>
        <ecNumber evidence="1">2.7.8.7</ecNumber>
    </recommendedName>
</protein>
<accession>A0A086JUZ4</accession>
<feature type="domain" description="4'-phosphopantetheinyl transferase" evidence="4">
    <location>
        <begin position="165"/>
        <end position="255"/>
    </location>
</feature>
<dbReference type="GO" id="GO:0000287">
    <property type="term" value="F:magnesium ion binding"/>
    <property type="evidence" value="ECO:0007669"/>
    <property type="project" value="InterPro"/>
</dbReference>
<dbReference type="EC" id="2.7.8.7" evidence="1"/>
<dbReference type="PANTHER" id="PTHR12215:SF10">
    <property type="entry name" value="L-AMINOADIPATE-SEMIALDEHYDE DEHYDROGENASE-PHOSPHOPANTETHEINYL TRANSFERASE"/>
    <property type="match status" value="1"/>
</dbReference>
<evidence type="ECO:0000256" key="2">
    <source>
        <dbReference type="ARBA" id="ARBA00022679"/>
    </source>
</evidence>
<dbReference type="PANTHER" id="PTHR12215">
    <property type="entry name" value="PHOSPHOPANTETHEINE TRANSFERASE"/>
    <property type="match status" value="1"/>
</dbReference>
<name>A0A086JUZ4_TOXGO</name>
<dbReference type="GO" id="GO:0005829">
    <property type="term" value="C:cytosol"/>
    <property type="evidence" value="ECO:0007669"/>
    <property type="project" value="TreeGrafter"/>
</dbReference>
<dbReference type="EMBL" id="AHZU02001134">
    <property type="protein sequence ID" value="KFG35962.1"/>
    <property type="molecule type" value="Genomic_DNA"/>
</dbReference>
<proteinExistence type="predicted"/>
<dbReference type="Proteomes" id="UP000028837">
    <property type="component" value="Unassembled WGS sequence"/>
</dbReference>
<feature type="region of interest" description="Disordered" evidence="3">
    <location>
        <begin position="74"/>
        <end position="103"/>
    </location>
</feature>
<keyword evidence="2 5" id="KW-0808">Transferase</keyword>
<dbReference type="GO" id="GO:0008897">
    <property type="term" value="F:holo-[acyl-carrier-protein] synthase activity"/>
    <property type="evidence" value="ECO:0007669"/>
    <property type="project" value="UniProtKB-EC"/>
</dbReference>
<evidence type="ECO:0000313" key="6">
    <source>
        <dbReference type="Proteomes" id="UP000028837"/>
    </source>
</evidence>
<comment type="caution">
    <text evidence="5">The sequence shown here is derived from an EMBL/GenBank/DDBJ whole genome shotgun (WGS) entry which is preliminary data.</text>
</comment>
<dbReference type="InterPro" id="IPR050559">
    <property type="entry name" value="P-Pant_transferase_sf"/>
</dbReference>
<dbReference type="Pfam" id="PF01648">
    <property type="entry name" value="ACPS"/>
    <property type="match status" value="1"/>
</dbReference>